<organism evidence="1 2">
    <name type="scientific">Magnusiomyces paraingens</name>
    <dbReference type="NCBI Taxonomy" id="2606893"/>
    <lineage>
        <taxon>Eukaryota</taxon>
        <taxon>Fungi</taxon>
        <taxon>Dikarya</taxon>
        <taxon>Ascomycota</taxon>
        <taxon>Saccharomycotina</taxon>
        <taxon>Dipodascomycetes</taxon>
        <taxon>Dipodascales</taxon>
        <taxon>Dipodascaceae</taxon>
        <taxon>Magnusiomyces</taxon>
    </lineage>
</organism>
<dbReference type="PANTHER" id="PTHR31531:SF2">
    <property type="entry name" value="E3 UBIQUITIN-PROTEIN LIGASE E3D"/>
    <property type="match status" value="1"/>
</dbReference>
<evidence type="ECO:0000313" key="1">
    <source>
        <dbReference type="EMBL" id="VVT56791.1"/>
    </source>
</evidence>
<dbReference type="GO" id="GO:0061630">
    <property type="term" value="F:ubiquitin protein ligase activity"/>
    <property type="evidence" value="ECO:0007669"/>
    <property type="project" value="TreeGrafter"/>
</dbReference>
<dbReference type="GO" id="GO:0005634">
    <property type="term" value="C:nucleus"/>
    <property type="evidence" value="ECO:0007669"/>
    <property type="project" value="TreeGrafter"/>
</dbReference>
<evidence type="ECO:0008006" key="3">
    <source>
        <dbReference type="Google" id="ProtNLM"/>
    </source>
</evidence>
<dbReference type="GO" id="GO:0000209">
    <property type="term" value="P:protein polyubiquitination"/>
    <property type="evidence" value="ECO:0007669"/>
    <property type="project" value="TreeGrafter"/>
</dbReference>
<dbReference type="GO" id="GO:0005829">
    <property type="term" value="C:cytosol"/>
    <property type="evidence" value="ECO:0007669"/>
    <property type="project" value="TreeGrafter"/>
</dbReference>
<dbReference type="EMBL" id="CABVLU010000004">
    <property type="protein sequence ID" value="VVT56791.1"/>
    <property type="molecule type" value="Genomic_DNA"/>
</dbReference>
<keyword evidence="2" id="KW-1185">Reference proteome</keyword>
<dbReference type="AlphaFoldDB" id="A0A5E8C4B0"/>
<protein>
    <recommendedName>
        <fullName evidence="3">Ubiquitin-conjugating enzyme E2C-binding protein</fullName>
    </recommendedName>
</protein>
<reference evidence="1 2" key="1">
    <citation type="submission" date="2019-09" db="EMBL/GenBank/DDBJ databases">
        <authorList>
            <person name="Brejova B."/>
        </authorList>
    </citation>
    <scope>NUCLEOTIDE SEQUENCE [LARGE SCALE GENOMIC DNA]</scope>
</reference>
<dbReference type="GeneID" id="43584092"/>
<sequence>MGSSLPLHLDHSGSKNTFGPAPPSLYFAELLSHISSISLLIKTPANSQFIPARLEFPYEGSSYVTLVYISGAKTQISLPVPFTPSLALTRQSLTQEVLRDPCNIRVSIKAEDQRLRIQPHETAGARKTGKLFAHTDKEEYVPLNAKTMGSMKSGDLKCAQCGAVVVRNATQSLHWNPLPSETWAEMMDFWHCHKPSEPKAGAAHDQFNKSYTVSKFVPTKETAFVGLTYFLIDSTSLGNTQTIDSSLNCTSCKTNLGVQDSPTSFKIFKWNVNLSETSPVSPFYYVSAEINELIAAHGVYTFALSTDNKTDAKLVLWVVNSNIHYTCTGSNSRKAFRVLYNSDKPEIPNLIKERGNDAVEQITVPDFVLESLESHLKSGNNLLQDSTQSNKWKVSVLDKYSSL</sequence>
<evidence type="ECO:0000313" key="2">
    <source>
        <dbReference type="Proteomes" id="UP000398389"/>
    </source>
</evidence>
<dbReference type="Proteomes" id="UP000398389">
    <property type="component" value="Unassembled WGS sequence"/>
</dbReference>
<gene>
    <name evidence="1" type="ORF">SAPINGB_P005278</name>
</gene>
<dbReference type="PANTHER" id="PTHR31531">
    <property type="entry name" value="E3 UBIQUITIN-PROTEIN LIGASE E3D FAMILY MEMBER"/>
    <property type="match status" value="1"/>
</dbReference>
<dbReference type="GO" id="GO:0030332">
    <property type="term" value="F:cyclin binding"/>
    <property type="evidence" value="ECO:0007669"/>
    <property type="project" value="TreeGrafter"/>
</dbReference>
<dbReference type="OrthoDB" id="386949at2759"/>
<dbReference type="InterPro" id="IPR019193">
    <property type="entry name" value="UBQ-conj_enz_E2-bd_prot"/>
</dbReference>
<dbReference type="GO" id="GO:0006513">
    <property type="term" value="P:protein monoubiquitination"/>
    <property type="evidence" value="ECO:0007669"/>
    <property type="project" value="TreeGrafter"/>
</dbReference>
<dbReference type="GO" id="GO:0000151">
    <property type="term" value="C:ubiquitin ligase complex"/>
    <property type="evidence" value="ECO:0007669"/>
    <property type="project" value="TreeGrafter"/>
</dbReference>
<dbReference type="GO" id="GO:0031624">
    <property type="term" value="F:ubiquitin conjugating enzyme binding"/>
    <property type="evidence" value="ECO:0007669"/>
    <property type="project" value="TreeGrafter"/>
</dbReference>
<accession>A0A5E8C4B0</accession>
<dbReference type="Pfam" id="PF09814">
    <property type="entry name" value="HECT_2"/>
    <property type="match status" value="1"/>
</dbReference>
<name>A0A5E8C4B0_9ASCO</name>
<dbReference type="GO" id="GO:0051865">
    <property type="term" value="P:protein autoubiquitination"/>
    <property type="evidence" value="ECO:0007669"/>
    <property type="project" value="TreeGrafter"/>
</dbReference>
<proteinExistence type="predicted"/>
<dbReference type="RefSeq" id="XP_031855883.1">
    <property type="nucleotide sequence ID" value="XM_031999992.1"/>
</dbReference>
<dbReference type="GO" id="GO:0043161">
    <property type="term" value="P:proteasome-mediated ubiquitin-dependent protein catabolic process"/>
    <property type="evidence" value="ECO:0007669"/>
    <property type="project" value="TreeGrafter"/>
</dbReference>